<reference evidence="1" key="1">
    <citation type="submission" date="2019-05" db="EMBL/GenBank/DDBJ databases">
        <authorList>
            <person name="Piombo E."/>
        </authorList>
    </citation>
    <scope>NUCLEOTIDE SEQUENCE</scope>
    <source>
        <strain evidence="1">C2S</strain>
    </source>
</reference>
<gene>
    <name evidence="1" type="ORF">C2S_10906</name>
</gene>
<evidence type="ECO:0000313" key="1">
    <source>
        <dbReference type="EMBL" id="VTT78187.1"/>
    </source>
</evidence>
<dbReference type="Proteomes" id="UP000760494">
    <property type="component" value="Unassembled WGS sequence"/>
</dbReference>
<evidence type="ECO:0000313" key="2">
    <source>
        <dbReference type="Proteomes" id="UP000760494"/>
    </source>
</evidence>
<sequence>MSKMGLPDTKNPEEPFLANHYILCLWSEIKEKSAPIEDDIAFEGDVSPMIDKSSPGVTKNITEDPTKRSGGGPPE</sequence>
<dbReference type="EMBL" id="CABFJX010000391">
    <property type="protein sequence ID" value="VTT78187.1"/>
    <property type="molecule type" value="Genomic_DNA"/>
</dbReference>
<proteinExistence type="predicted"/>
<accession>A0A2H3SPX8</accession>
<comment type="caution">
    <text evidence="1">The sequence shown here is derived from an EMBL/GenBank/DDBJ whole genome shotgun (WGS) entry which is preliminary data.</text>
</comment>
<dbReference type="AlphaFoldDB" id="A0A2H3SPX8"/>
<organism evidence="1 2">
    <name type="scientific">Fusarium fujikuroi</name>
    <name type="common">Bakanae and foot rot disease fungus</name>
    <name type="synonym">Gibberella fujikuroi</name>
    <dbReference type="NCBI Taxonomy" id="5127"/>
    <lineage>
        <taxon>Eukaryota</taxon>
        <taxon>Fungi</taxon>
        <taxon>Dikarya</taxon>
        <taxon>Ascomycota</taxon>
        <taxon>Pezizomycotina</taxon>
        <taxon>Sordariomycetes</taxon>
        <taxon>Hypocreomycetidae</taxon>
        <taxon>Hypocreales</taxon>
        <taxon>Nectriaceae</taxon>
        <taxon>Fusarium</taxon>
        <taxon>Fusarium fujikuroi species complex</taxon>
    </lineage>
</organism>
<name>A0A2H3SPX8_FUSFU</name>
<protein>
    <submittedName>
        <fullName evidence="1">Uncharacterized protein</fullName>
    </submittedName>
</protein>